<dbReference type="GO" id="GO:0005524">
    <property type="term" value="F:ATP binding"/>
    <property type="evidence" value="ECO:0007669"/>
    <property type="project" value="UniProtKB-KW"/>
</dbReference>
<dbReference type="EMBL" id="JAUSWG010000005">
    <property type="protein sequence ID" value="MDQ0556380.1"/>
    <property type="molecule type" value="Genomic_DNA"/>
</dbReference>
<comment type="similarity">
    <text evidence="1">Belongs to the ABC transporter superfamily.</text>
</comment>
<name>A0ABU0MZP1_9FIRM</name>
<dbReference type="Gene3D" id="3.40.50.300">
    <property type="entry name" value="P-loop containing nucleotide triphosphate hydrolases"/>
    <property type="match status" value="1"/>
</dbReference>
<dbReference type="InterPro" id="IPR017911">
    <property type="entry name" value="MacB-like_ATP-bd"/>
</dbReference>
<dbReference type="PANTHER" id="PTHR42798:SF7">
    <property type="entry name" value="ALPHA-D-RIBOSE 1-METHYLPHOSPHONATE 5-TRIPHOSPHATE SYNTHASE SUBUNIT PHNL"/>
    <property type="match status" value="1"/>
</dbReference>
<dbReference type="PROSITE" id="PS00211">
    <property type="entry name" value="ABC_TRANSPORTER_1"/>
    <property type="match status" value="1"/>
</dbReference>
<keyword evidence="4 6" id="KW-0067">ATP-binding</keyword>
<dbReference type="PROSITE" id="PS50893">
    <property type="entry name" value="ABC_TRANSPORTER_2"/>
    <property type="match status" value="1"/>
</dbReference>
<dbReference type="PANTHER" id="PTHR42798">
    <property type="entry name" value="LIPOPROTEIN-RELEASING SYSTEM ATP-BINDING PROTEIN LOLD"/>
    <property type="match status" value="1"/>
</dbReference>
<keyword evidence="7" id="KW-1185">Reference proteome</keyword>
<comment type="caution">
    <text evidence="6">The sequence shown here is derived from an EMBL/GenBank/DDBJ whole genome shotgun (WGS) entry which is preliminary data.</text>
</comment>
<evidence type="ECO:0000259" key="5">
    <source>
        <dbReference type="PROSITE" id="PS50893"/>
    </source>
</evidence>
<dbReference type="SUPFAM" id="SSF52540">
    <property type="entry name" value="P-loop containing nucleoside triphosphate hydrolases"/>
    <property type="match status" value="1"/>
</dbReference>
<dbReference type="CDD" id="cd03255">
    <property type="entry name" value="ABC_MJ0796_LolCDE_FtsE"/>
    <property type="match status" value="1"/>
</dbReference>
<dbReference type="InterPro" id="IPR003593">
    <property type="entry name" value="AAA+_ATPase"/>
</dbReference>
<dbReference type="InterPro" id="IPR027417">
    <property type="entry name" value="P-loop_NTPase"/>
</dbReference>
<sequence>MREIIIKTENLCKSFILGKTGTHVLKNLNIEIYKGDFTVIMGSSGSGKSTLLYSLSTMDNPTSGKVELLGKDISIISENEAAKIRNKDVSFIFQAINLLHDLTIYENITYASIYDRKNKKKVQKKAEQILKSLDLYEHKDKYPAEVSGGMQQRVAIARAIINEPKIIFGDEPTGALNSSTGQMVLDILSEINNKGQSIVMVTHDIKSALRANRVLYIKDGRIDGELNLGKYSEENIKERREKLQNFLEEKSW</sequence>
<dbReference type="Proteomes" id="UP001232584">
    <property type="component" value="Unassembled WGS sequence"/>
</dbReference>
<feature type="domain" description="ABC transporter" evidence="5">
    <location>
        <begin position="6"/>
        <end position="244"/>
    </location>
</feature>
<organism evidence="6 7">
    <name type="scientific">Paraclostridium ghonii</name>
    <dbReference type="NCBI Taxonomy" id="29358"/>
    <lineage>
        <taxon>Bacteria</taxon>
        <taxon>Bacillati</taxon>
        <taxon>Bacillota</taxon>
        <taxon>Clostridia</taxon>
        <taxon>Peptostreptococcales</taxon>
        <taxon>Peptostreptococcaceae</taxon>
        <taxon>Paraclostridium</taxon>
    </lineage>
</organism>
<evidence type="ECO:0000313" key="7">
    <source>
        <dbReference type="Proteomes" id="UP001232584"/>
    </source>
</evidence>
<dbReference type="Pfam" id="PF00005">
    <property type="entry name" value="ABC_tran"/>
    <property type="match status" value="1"/>
</dbReference>
<proteinExistence type="inferred from homology"/>
<evidence type="ECO:0000313" key="6">
    <source>
        <dbReference type="EMBL" id="MDQ0556380.1"/>
    </source>
</evidence>
<evidence type="ECO:0000256" key="4">
    <source>
        <dbReference type="ARBA" id="ARBA00022840"/>
    </source>
</evidence>
<evidence type="ECO:0000256" key="3">
    <source>
        <dbReference type="ARBA" id="ARBA00022741"/>
    </source>
</evidence>
<accession>A0ABU0MZP1</accession>
<keyword evidence="2" id="KW-0813">Transport</keyword>
<reference evidence="6 7" key="1">
    <citation type="submission" date="2023-07" db="EMBL/GenBank/DDBJ databases">
        <title>Genomic Encyclopedia of Type Strains, Phase IV (KMG-IV): sequencing the most valuable type-strain genomes for metagenomic binning, comparative biology and taxonomic classification.</title>
        <authorList>
            <person name="Goeker M."/>
        </authorList>
    </citation>
    <scope>NUCLEOTIDE SEQUENCE [LARGE SCALE GENOMIC DNA]</scope>
    <source>
        <strain evidence="6 7">DSM 15049</strain>
    </source>
</reference>
<protein>
    <submittedName>
        <fullName evidence="6">ABC transport system ATP-binding protein</fullName>
    </submittedName>
</protein>
<evidence type="ECO:0000256" key="2">
    <source>
        <dbReference type="ARBA" id="ARBA00022448"/>
    </source>
</evidence>
<gene>
    <name evidence="6" type="ORF">QOZ92_001494</name>
</gene>
<dbReference type="RefSeq" id="WP_307505451.1">
    <property type="nucleotide sequence ID" value="NZ_BAAACE010000021.1"/>
</dbReference>
<dbReference type="SMART" id="SM00382">
    <property type="entry name" value="AAA"/>
    <property type="match status" value="1"/>
</dbReference>
<dbReference type="InterPro" id="IPR017871">
    <property type="entry name" value="ABC_transporter-like_CS"/>
</dbReference>
<keyword evidence="3" id="KW-0547">Nucleotide-binding</keyword>
<evidence type="ECO:0000256" key="1">
    <source>
        <dbReference type="ARBA" id="ARBA00005417"/>
    </source>
</evidence>
<dbReference type="InterPro" id="IPR003439">
    <property type="entry name" value="ABC_transporter-like_ATP-bd"/>
</dbReference>